<reference evidence="2 3" key="1">
    <citation type="journal article" date="2012" name="Sci. Rep.">
        <title>Genomic perspectives on the evolution of fungal entomopathogenicity in Beauveria bassiana.</title>
        <authorList>
            <person name="Xiao G."/>
            <person name="Ying S.H."/>
            <person name="Zheng P."/>
            <person name="Wang Z.L."/>
            <person name="Zhang S."/>
            <person name="Xie X.Q."/>
            <person name="Shang Y."/>
            <person name="St Leger R.J."/>
            <person name="Zhao G.P."/>
            <person name="Wang C."/>
            <person name="Feng M.G."/>
        </authorList>
    </citation>
    <scope>NUCLEOTIDE SEQUENCE [LARGE SCALE GENOMIC DNA]</scope>
    <source>
        <strain evidence="2 3">ARSEF 2860</strain>
    </source>
</reference>
<dbReference type="OrthoDB" id="2157530at2759"/>
<dbReference type="HOGENOM" id="CLU_037662_0_0_1"/>
<accession>J5JAP3</accession>
<keyword evidence="3" id="KW-1185">Reference proteome</keyword>
<dbReference type="PANTHER" id="PTHR24148">
    <property type="entry name" value="ANKYRIN REPEAT DOMAIN-CONTAINING PROTEIN 39 HOMOLOG-RELATED"/>
    <property type="match status" value="1"/>
</dbReference>
<organism evidence="2 3">
    <name type="scientific">Beauveria bassiana (strain ARSEF 2860)</name>
    <name type="common">White muscardine disease fungus</name>
    <name type="synonym">Tritirachium shiotae</name>
    <dbReference type="NCBI Taxonomy" id="655819"/>
    <lineage>
        <taxon>Eukaryota</taxon>
        <taxon>Fungi</taxon>
        <taxon>Dikarya</taxon>
        <taxon>Ascomycota</taxon>
        <taxon>Pezizomycotina</taxon>
        <taxon>Sordariomycetes</taxon>
        <taxon>Hypocreomycetidae</taxon>
        <taxon>Hypocreales</taxon>
        <taxon>Cordycipitaceae</taxon>
        <taxon>Beauveria</taxon>
    </lineage>
</organism>
<dbReference type="AlphaFoldDB" id="J5JAP3"/>
<dbReference type="Pfam" id="PF06985">
    <property type="entry name" value="HET"/>
    <property type="match status" value="1"/>
</dbReference>
<dbReference type="InterPro" id="IPR052895">
    <property type="entry name" value="HetReg/Transcr_Mod"/>
</dbReference>
<dbReference type="GeneID" id="19892965"/>
<evidence type="ECO:0000313" key="3">
    <source>
        <dbReference type="Proteomes" id="UP000002762"/>
    </source>
</evidence>
<gene>
    <name evidence="2" type="ORF">BBA_09953</name>
</gene>
<evidence type="ECO:0000313" key="2">
    <source>
        <dbReference type="EMBL" id="EJP61086.1"/>
    </source>
</evidence>
<dbReference type="Proteomes" id="UP000002762">
    <property type="component" value="Unassembled WGS sequence"/>
</dbReference>
<dbReference type="InterPro" id="IPR010730">
    <property type="entry name" value="HET"/>
</dbReference>
<proteinExistence type="predicted"/>
<sequence length="598" mass="66572">MRTFRLVNTATWAVESFEIGQAPPYLAISHAWSDCIFPKHGNFGQSFGSGAIRQTIQQRGLHQVGYCWIDLFCIIQDSEDDMCEQMPLMSHIYGDAKVVLIILTNKLNLTQEQVDHGSAELDEALAIWDAESWTDEGAREYWVLGPGRAKLVQAMEVLSRFTSAAWGTRVWTLQEYLLAADVLWIGADLEPVSISDELFVAIPRLCEEWELLFSHFSGMAARRTGATDPTRVMEMFGNRRAFLPVDEVYGAMAVSTVEIGVRPRESRESAWRRWTQAALAAGHLRWLMVPPAMPAAGDDAAELTCEGVPCPKRHMLSAASGLDAVTPYGPVIVSENTVRFAARRIGTCTVLHKLGPVYRCSSDFVHRDLTLILYARGVWSSAIDIAVAFGAGRYSNKQIIMIAQILANNYQRALHFIKKRAENKFYPILESERYRFVWADLMQLQSQSVMDTLNFGFGHLIRVKCPATHIPFVTVLATNGRCPDGDLVAFDCNARSGDRRHTLLIAERSAADAQKQDGDPDAPWHKAGVTISVGKDYATAWDLIPLSEISVGGLNCKVCKQDSAPDGAVRTPIATPSPRRDYARNMRLQIEDIKCCEQ</sequence>
<name>J5JAP3_BEAB2</name>
<dbReference type="STRING" id="655819.J5JAP3"/>
<protein>
    <submittedName>
        <fullName evidence="2">HET domain protein</fullName>
    </submittedName>
</protein>
<feature type="domain" description="Heterokaryon incompatibility" evidence="1">
    <location>
        <begin position="51"/>
        <end position="175"/>
    </location>
</feature>
<dbReference type="EMBL" id="JH725226">
    <property type="protein sequence ID" value="EJP61086.1"/>
    <property type="molecule type" value="Genomic_DNA"/>
</dbReference>
<dbReference type="PANTHER" id="PTHR24148:SF73">
    <property type="entry name" value="HET DOMAIN PROTEIN (AFU_ORTHOLOGUE AFUA_8G01020)"/>
    <property type="match status" value="1"/>
</dbReference>
<dbReference type="RefSeq" id="XP_008603272.1">
    <property type="nucleotide sequence ID" value="XM_008605050.1"/>
</dbReference>
<evidence type="ECO:0000259" key="1">
    <source>
        <dbReference type="Pfam" id="PF06985"/>
    </source>
</evidence>
<dbReference type="InParanoid" id="J5JAP3"/>